<dbReference type="InParanoid" id="C7QCY1"/>
<feature type="domain" description="HTH lysR-type" evidence="5">
    <location>
        <begin position="1"/>
        <end position="59"/>
    </location>
</feature>
<dbReference type="STRING" id="479433.Caci_1770"/>
<evidence type="ECO:0000256" key="4">
    <source>
        <dbReference type="ARBA" id="ARBA00023163"/>
    </source>
</evidence>
<dbReference type="SUPFAM" id="SSF53850">
    <property type="entry name" value="Periplasmic binding protein-like II"/>
    <property type="match status" value="1"/>
</dbReference>
<keyword evidence="7" id="KW-1185">Reference proteome</keyword>
<keyword evidence="2" id="KW-0805">Transcription regulation</keyword>
<dbReference type="FunFam" id="1.10.10.10:FF:000001">
    <property type="entry name" value="LysR family transcriptional regulator"/>
    <property type="match status" value="1"/>
</dbReference>
<dbReference type="Gene3D" id="3.40.190.10">
    <property type="entry name" value="Periplasmic binding protein-like II"/>
    <property type="match status" value="4"/>
</dbReference>
<dbReference type="Pfam" id="PF03466">
    <property type="entry name" value="LysR_substrate"/>
    <property type="match status" value="1"/>
</dbReference>
<dbReference type="EMBL" id="CP001700">
    <property type="protein sequence ID" value="ACU70691.1"/>
    <property type="molecule type" value="Genomic_DNA"/>
</dbReference>
<gene>
    <name evidence="6" type="ordered locus">Caci_1770</name>
</gene>
<keyword evidence="4" id="KW-0804">Transcription</keyword>
<dbReference type="eggNOG" id="COG0583">
    <property type="taxonomic scope" value="Bacteria"/>
</dbReference>
<dbReference type="KEGG" id="cai:Caci_1770"/>
<dbReference type="PROSITE" id="PS50931">
    <property type="entry name" value="HTH_LYSR"/>
    <property type="match status" value="1"/>
</dbReference>
<protein>
    <submittedName>
        <fullName evidence="6">Transcriptional regulator, LysR family</fullName>
    </submittedName>
</protein>
<name>C7QCY1_CATAD</name>
<dbReference type="OrthoDB" id="79118at2"/>
<dbReference type="InterPro" id="IPR005119">
    <property type="entry name" value="LysR_subst-bd"/>
</dbReference>
<accession>C7QCY1</accession>
<proteinExistence type="inferred from homology"/>
<dbReference type="GO" id="GO:0003677">
    <property type="term" value="F:DNA binding"/>
    <property type="evidence" value="ECO:0007669"/>
    <property type="project" value="UniProtKB-KW"/>
</dbReference>
<dbReference type="InterPro" id="IPR000847">
    <property type="entry name" value="LysR_HTH_N"/>
</dbReference>
<evidence type="ECO:0000256" key="3">
    <source>
        <dbReference type="ARBA" id="ARBA00023125"/>
    </source>
</evidence>
<evidence type="ECO:0000259" key="5">
    <source>
        <dbReference type="PROSITE" id="PS50931"/>
    </source>
</evidence>
<dbReference type="PANTHER" id="PTHR30346">
    <property type="entry name" value="TRANSCRIPTIONAL DUAL REGULATOR HCAR-RELATED"/>
    <property type="match status" value="1"/>
</dbReference>
<dbReference type="Gene3D" id="1.10.10.10">
    <property type="entry name" value="Winged helix-like DNA-binding domain superfamily/Winged helix DNA-binding domain"/>
    <property type="match status" value="1"/>
</dbReference>
<dbReference type="InterPro" id="IPR036388">
    <property type="entry name" value="WH-like_DNA-bd_sf"/>
</dbReference>
<dbReference type="RefSeq" id="WP_012785985.1">
    <property type="nucleotide sequence ID" value="NC_013131.1"/>
</dbReference>
<evidence type="ECO:0000313" key="7">
    <source>
        <dbReference type="Proteomes" id="UP000000851"/>
    </source>
</evidence>
<comment type="similarity">
    <text evidence="1">Belongs to the LysR transcriptional regulatory family.</text>
</comment>
<dbReference type="InterPro" id="IPR036390">
    <property type="entry name" value="WH_DNA-bd_sf"/>
</dbReference>
<dbReference type="HOGENOM" id="CLU_039613_6_4_11"/>
<dbReference type="PANTHER" id="PTHR30346:SF0">
    <property type="entry name" value="HCA OPERON TRANSCRIPTIONAL ACTIVATOR HCAR"/>
    <property type="match status" value="1"/>
</dbReference>
<evidence type="ECO:0000256" key="2">
    <source>
        <dbReference type="ARBA" id="ARBA00023015"/>
    </source>
</evidence>
<evidence type="ECO:0000256" key="1">
    <source>
        <dbReference type="ARBA" id="ARBA00009437"/>
    </source>
</evidence>
<dbReference type="AlphaFoldDB" id="C7QCY1"/>
<dbReference type="SUPFAM" id="SSF46785">
    <property type="entry name" value="Winged helix' DNA-binding domain"/>
    <property type="match status" value="1"/>
</dbReference>
<reference evidence="6 7" key="1">
    <citation type="journal article" date="2009" name="Stand. Genomic Sci.">
        <title>Complete genome sequence of Catenulispora acidiphila type strain (ID 139908).</title>
        <authorList>
            <person name="Copeland A."/>
            <person name="Lapidus A."/>
            <person name="Glavina Del Rio T."/>
            <person name="Nolan M."/>
            <person name="Lucas S."/>
            <person name="Chen F."/>
            <person name="Tice H."/>
            <person name="Cheng J.F."/>
            <person name="Bruce D."/>
            <person name="Goodwin L."/>
            <person name="Pitluck S."/>
            <person name="Mikhailova N."/>
            <person name="Pati A."/>
            <person name="Ivanova N."/>
            <person name="Mavromatis K."/>
            <person name="Chen A."/>
            <person name="Palaniappan K."/>
            <person name="Chain P."/>
            <person name="Land M."/>
            <person name="Hauser L."/>
            <person name="Chang Y.J."/>
            <person name="Jeffries C.D."/>
            <person name="Chertkov O."/>
            <person name="Brettin T."/>
            <person name="Detter J.C."/>
            <person name="Han C."/>
            <person name="Ali Z."/>
            <person name="Tindall B.J."/>
            <person name="Goker M."/>
            <person name="Bristow J."/>
            <person name="Eisen J.A."/>
            <person name="Markowitz V."/>
            <person name="Hugenholtz P."/>
            <person name="Kyrpides N.C."/>
            <person name="Klenk H.P."/>
        </authorList>
    </citation>
    <scope>NUCLEOTIDE SEQUENCE [LARGE SCALE GENOMIC DNA]</scope>
    <source>
        <strain evidence="7">DSM 44928 / JCM 14897 / NBRC 102108 / NRRL B-24433 / ID139908</strain>
    </source>
</reference>
<evidence type="ECO:0000313" key="6">
    <source>
        <dbReference type="EMBL" id="ACU70691.1"/>
    </source>
</evidence>
<dbReference type="GO" id="GO:0003700">
    <property type="term" value="F:DNA-binding transcription factor activity"/>
    <property type="evidence" value="ECO:0007669"/>
    <property type="project" value="InterPro"/>
</dbReference>
<organism evidence="6 7">
    <name type="scientific">Catenulispora acidiphila (strain DSM 44928 / JCM 14897 / NBRC 102108 / NRRL B-24433 / ID139908)</name>
    <dbReference type="NCBI Taxonomy" id="479433"/>
    <lineage>
        <taxon>Bacteria</taxon>
        <taxon>Bacillati</taxon>
        <taxon>Actinomycetota</taxon>
        <taxon>Actinomycetes</taxon>
        <taxon>Catenulisporales</taxon>
        <taxon>Catenulisporaceae</taxon>
        <taxon>Catenulispora</taxon>
    </lineage>
</organism>
<keyword evidence="3" id="KW-0238">DNA-binding</keyword>
<sequence length="270" mass="29444">MLERHELDAFLTLAEQLHFGRTAELLTVSPARVSQTIAKLERRIGVRLFHRTSRRVELTAAGRELYAELRPAWTAITEAVARATEAGRGVTGTLRAAFVGAAGGQLLVGAAEAFGKSFPDCEVVVREAQFGDVGPWLANDEVDVVLSTRETDVPGTVQGATLVSEARMLAVALGHPFARRQTVSLADVARTTPVEAQATLQETLTLVGAGRGVAEVGAQTRRYYPRPDVVYVPISDAPPVRWCLLWHEDRETARVRAFDHVLDELVRSAR</sequence>
<dbReference type="GO" id="GO:0032993">
    <property type="term" value="C:protein-DNA complex"/>
    <property type="evidence" value="ECO:0007669"/>
    <property type="project" value="TreeGrafter"/>
</dbReference>
<dbReference type="Proteomes" id="UP000000851">
    <property type="component" value="Chromosome"/>
</dbReference>
<dbReference type="Pfam" id="PF00126">
    <property type="entry name" value="HTH_1"/>
    <property type="match status" value="1"/>
</dbReference>